<keyword evidence="1" id="KW-0812">Transmembrane</keyword>
<proteinExistence type="predicted"/>
<dbReference type="EMBL" id="BPVZ01000093">
    <property type="protein sequence ID" value="GKV32026.1"/>
    <property type="molecule type" value="Genomic_DNA"/>
</dbReference>
<sequence length="174" mass="18829">MLEPLGFPTVQACWSRPVLPPPTTLPGLSAFGSPLVTPLVFLLFCCFFVFLYSLFFRSGDPRPYPADLVRCSLLFGWLADSAVVPSIRQLLAVAVNAGDPRSGNLATHLLPPGIGLRLIGSPHRHPGAWRTFHMGRLKGVPFGSLDQRPLYSCALSGCSSVLCISLRPLEMGLL</sequence>
<comment type="caution">
    <text evidence="2">The sequence shown here is derived from an EMBL/GenBank/DDBJ whole genome shotgun (WGS) entry which is preliminary data.</text>
</comment>
<evidence type="ECO:0000256" key="1">
    <source>
        <dbReference type="SAM" id="Phobius"/>
    </source>
</evidence>
<reference evidence="2 3" key="1">
    <citation type="journal article" date="2021" name="Commun. Biol.">
        <title>The genome of Shorea leprosula (Dipterocarpaceae) highlights the ecological relevance of drought in aseasonal tropical rainforests.</title>
        <authorList>
            <person name="Ng K.K.S."/>
            <person name="Kobayashi M.J."/>
            <person name="Fawcett J.A."/>
            <person name="Hatakeyama M."/>
            <person name="Paape T."/>
            <person name="Ng C.H."/>
            <person name="Ang C.C."/>
            <person name="Tnah L.H."/>
            <person name="Lee C.T."/>
            <person name="Nishiyama T."/>
            <person name="Sese J."/>
            <person name="O'Brien M.J."/>
            <person name="Copetti D."/>
            <person name="Mohd Noor M.I."/>
            <person name="Ong R.C."/>
            <person name="Putra M."/>
            <person name="Sireger I.Z."/>
            <person name="Indrioko S."/>
            <person name="Kosugi Y."/>
            <person name="Izuno A."/>
            <person name="Isagi Y."/>
            <person name="Lee S.L."/>
            <person name="Shimizu K.K."/>
        </authorList>
    </citation>
    <scope>NUCLEOTIDE SEQUENCE [LARGE SCALE GENOMIC DNA]</scope>
    <source>
        <strain evidence="2">214</strain>
    </source>
</reference>
<evidence type="ECO:0000313" key="2">
    <source>
        <dbReference type="EMBL" id="GKV32026.1"/>
    </source>
</evidence>
<dbReference type="AlphaFoldDB" id="A0AAV5L442"/>
<gene>
    <name evidence="2" type="ORF">SLEP1_g40663</name>
</gene>
<accession>A0AAV5L442</accession>
<protein>
    <submittedName>
        <fullName evidence="2">Uncharacterized protein</fullName>
    </submittedName>
</protein>
<keyword evidence="1" id="KW-0472">Membrane</keyword>
<name>A0AAV5L442_9ROSI</name>
<feature type="transmembrane region" description="Helical" evidence="1">
    <location>
        <begin position="35"/>
        <end position="55"/>
    </location>
</feature>
<evidence type="ECO:0000313" key="3">
    <source>
        <dbReference type="Proteomes" id="UP001054252"/>
    </source>
</evidence>
<keyword evidence="3" id="KW-1185">Reference proteome</keyword>
<dbReference type="Proteomes" id="UP001054252">
    <property type="component" value="Unassembled WGS sequence"/>
</dbReference>
<organism evidence="2 3">
    <name type="scientific">Rubroshorea leprosula</name>
    <dbReference type="NCBI Taxonomy" id="152421"/>
    <lineage>
        <taxon>Eukaryota</taxon>
        <taxon>Viridiplantae</taxon>
        <taxon>Streptophyta</taxon>
        <taxon>Embryophyta</taxon>
        <taxon>Tracheophyta</taxon>
        <taxon>Spermatophyta</taxon>
        <taxon>Magnoliopsida</taxon>
        <taxon>eudicotyledons</taxon>
        <taxon>Gunneridae</taxon>
        <taxon>Pentapetalae</taxon>
        <taxon>rosids</taxon>
        <taxon>malvids</taxon>
        <taxon>Malvales</taxon>
        <taxon>Dipterocarpaceae</taxon>
        <taxon>Rubroshorea</taxon>
    </lineage>
</organism>
<keyword evidence="1" id="KW-1133">Transmembrane helix</keyword>